<comment type="caution">
    <text evidence="7">The sequence shown here is derived from an EMBL/GenBank/DDBJ whole genome shotgun (WGS) entry which is preliminary data.</text>
</comment>
<keyword evidence="3 5" id="KW-0732">Signal</keyword>
<dbReference type="Proteomes" id="UP001519363">
    <property type="component" value="Unassembled WGS sequence"/>
</dbReference>
<dbReference type="EMBL" id="JAGIOO010000001">
    <property type="protein sequence ID" value="MBP2475729.1"/>
    <property type="molecule type" value="Genomic_DNA"/>
</dbReference>
<evidence type="ECO:0000256" key="4">
    <source>
        <dbReference type="SAM" id="MobiDB-lite"/>
    </source>
</evidence>
<evidence type="ECO:0000256" key="2">
    <source>
        <dbReference type="ARBA" id="ARBA00022525"/>
    </source>
</evidence>
<dbReference type="Gene3D" id="2.60.40.10">
    <property type="entry name" value="Immunoglobulins"/>
    <property type="match status" value="2"/>
</dbReference>
<reference evidence="7 8" key="1">
    <citation type="submission" date="2021-03" db="EMBL/GenBank/DDBJ databases">
        <title>Sequencing the genomes of 1000 actinobacteria strains.</title>
        <authorList>
            <person name="Klenk H.-P."/>
        </authorList>
    </citation>
    <scope>NUCLEOTIDE SEQUENCE [LARGE SCALE GENOMIC DNA]</scope>
    <source>
        <strain evidence="7 8">DSM 44580</strain>
    </source>
</reference>
<evidence type="ECO:0000313" key="8">
    <source>
        <dbReference type="Proteomes" id="UP001519363"/>
    </source>
</evidence>
<dbReference type="InterPro" id="IPR033764">
    <property type="entry name" value="Sdr_B"/>
</dbReference>
<feature type="chain" id="PRO_5046858353" description="SD-repeat containing protein B domain-containing protein" evidence="5">
    <location>
        <begin position="26"/>
        <end position="361"/>
    </location>
</feature>
<feature type="domain" description="SD-repeat containing protein B" evidence="6">
    <location>
        <begin position="130"/>
        <end position="207"/>
    </location>
</feature>
<evidence type="ECO:0000256" key="3">
    <source>
        <dbReference type="ARBA" id="ARBA00022729"/>
    </source>
</evidence>
<feature type="compositionally biased region" description="Basic and acidic residues" evidence="4">
    <location>
        <begin position="338"/>
        <end position="347"/>
    </location>
</feature>
<evidence type="ECO:0000313" key="7">
    <source>
        <dbReference type="EMBL" id="MBP2475729.1"/>
    </source>
</evidence>
<feature type="signal peptide" evidence="5">
    <location>
        <begin position="1"/>
        <end position="25"/>
    </location>
</feature>
<comment type="subcellular location">
    <subcellularLocation>
        <location evidence="1">Secreted</location>
    </subcellularLocation>
</comment>
<accession>A0ABS5AGM6</accession>
<dbReference type="SUPFAM" id="SSF117074">
    <property type="entry name" value="Hypothetical protein PA1324"/>
    <property type="match status" value="2"/>
</dbReference>
<dbReference type="RefSeq" id="WP_086781330.1">
    <property type="nucleotide sequence ID" value="NZ_JAGIOO010000001.1"/>
</dbReference>
<dbReference type="InterPro" id="IPR013783">
    <property type="entry name" value="Ig-like_fold"/>
</dbReference>
<keyword evidence="2" id="KW-0964">Secreted</keyword>
<keyword evidence="8" id="KW-1185">Reference proteome</keyword>
<feature type="region of interest" description="Disordered" evidence="4">
    <location>
        <begin position="338"/>
        <end position="361"/>
    </location>
</feature>
<gene>
    <name evidence="7" type="ORF">JOF53_004601</name>
</gene>
<dbReference type="Pfam" id="PF17210">
    <property type="entry name" value="SdrD_B"/>
    <property type="match status" value="1"/>
</dbReference>
<evidence type="ECO:0000256" key="5">
    <source>
        <dbReference type="SAM" id="SignalP"/>
    </source>
</evidence>
<name>A0ABS5AGM6_9PSEU</name>
<protein>
    <recommendedName>
        <fullName evidence="6">SD-repeat containing protein B domain-containing protein</fullName>
    </recommendedName>
</protein>
<organism evidence="7 8">
    <name type="scientific">Crossiella equi</name>
    <dbReference type="NCBI Taxonomy" id="130796"/>
    <lineage>
        <taxon>Bacteria</taxon>
        <taxon>Bacillati</taxon>
        <taxon>Actinomycetota</taxon>
        <taxon>Actinomycetes</taxon>
        <taxon>Pseudonocardiales</taxon>
        <taxon>Pseudonocardiaceae</taxon>
        <taxon>Crossiella</taxon>
    </lineage>
</organism>
<evidence type="ECO:0000256" key="1">
    <source>
        <dbReference type="ARBA" id="ARBA00004613"/>
    </source>
</evidence>
<evidence type="ECO:0000259" key="6">
    <source>
        <dbReference type="Pfam" id="PF17210"/>
    </source>
</evidence>
<proteinExistence type="predicted"/>
<sequence>MNLRQGAVVLAGVSALSLAGPVAVAEEAAPTGVFGGAVWFDRDADGTRDAGEPGRWEAEVSFFDVLRGKPAGKAVTDTEGRYTSPKLPFGLYRIGHRLTEYAATTVPVRFALLGEDGQRTVDFGVRGASVSGAVWHDADRDGRQDAAEGPLADVTVAAVQPVTRYTTSGADGQYRIEDLPAGRVRLRASSTATPQWLTLTRPGRDSAFAWGSYTTRELRVRPGQDVRGVNAGYAESHYDGTLAVTTDRDPASVRVGETLDVTVYLANKGDTGQRVAVSLFLPAGVRVQGVGGDWTVVSTGPNVVVNSEHAVEPGRRERALHFTLVLDAPLTEPLQFHQRPDAGRDLDPSNDGGFLWVGSRP</sequence>